<reference evidence="1 2" key="1">
    <citation type="submission" date="2016-05" db="EMBL/GenBank/DDBJ databases">
        <title>Single-cell genome of chain-forming Candidatus Thiomargarita nelsonii and comparison to other large sulfur-oxidizing bacteria.</title>
        <authorList>
            <person name="Winkel M."/>
            <person name="Salman V."/>
            <person name="Woyke T."/>
            <person name="Schulz-Vogt H."/>
            <person name="Richter M."/>
            <person name="Flood B."/>
            <person name="Bailey J."/>
            <person name="Amann R."/>
            <person name="Mussmann M."/>
        </authorList>
    </citation>
    <scope>NUCLEOTIDE SEQUENCE [LARGE SCALE GENOMIC DNA]</scope>
    <source>
        <strain evidence="1 2">THI036</strain>
    </source>
</reference>
<evidence type="ECO:0000313" key="2">
    <source>
        <dbReference type="Proteomes" id="UP000076962"/>
    </source>
</evidence>
<dbReference type="AlphaFoldDB" id="A0A0A6NZN0"/>
<gene>
    <name evidence="1" type="ORF">THIOM_001473</name>
</gene>
<dbReference type="InterPro" id="IPR024508">
    <property type="entry name" value="DUF3226"/>
</dbReference>
<protein>
    <recommendedName>
        <fullName evidence="3">DUF4276 family protein</fullName>
    </recommendedName>
</protein>
<proteinExistence type="predicted"/>
<evidence type="ECO:0000313" key="1">
    <source>
        <dbReference type="EMBL" id="OAD22715.1"/>
    </source>
</evidence>
<dbReference type="Proteomes" id="UP000076962">
    <property type="component" value="Unassembled WGS sequence"/>
</dbReference>
<sequence length="226" mass="26035">MSNILIVESQNDKYFVEAFIEHLQCKGIDIDPPICDIDDYECLEGLSRKKLTMTLSSLKNEAQKRDIQKIGIILDMDNETEVSRLQLVNTAIQEIFETDKKLSSVGEFITIDIDGHSQVKMACYFTNVDGKGELETVLKAIKSKESIYADCLEIWRKCIKAADKKITDKDFDKFWISIYQRFDCCSKKEKYQAARKCSNEASMKKGIYNFDSPILDNLKQFLNLFT</sequence>
<dbReference type="EMBL" id="LUTY01000781">
    <property type="protein sequence ID" value="OAD22715.1"/>
    <property type="molecule type" value="Genomic_DNA"/>
</dbReference>
<keyword evidence="2" id="KW-1185">Reference proteome</keyword>
<evidence type="ECO:0008006" key="3">
    <source>
        <dbReference type="Google" id="ProtNLM"/>
    </source>
</evidence>
<dbReference type="Pfam" id="PF11536">
    <property type="entry name" value="DUF3226"/>
    <property type="match status" value="1"/>
</dbReference>
<name>A0A0A6NZN0_9GAMM</name>
<accession>A0A0A6NZN0</accession>
<comment type="caution">
    <text evidence="1">The sequence shown here is derived from an EMBL/GenBank/DDBJ whole genome shotgun (WGS) entry which is preliminary data.</text>
</comment>
<organism evidence="1 2">
    <name type="scientific">Candidatus Thiomargarita nelsonii</name>
    <dbReference type="NCBI Taxonomy" id="1003181"/>
    <lineage>
        <taxon>Bacteria</taxon>
        <taxon>Pseudomonadati</taxon>
        <taxon>Pseudomonadota</taxon>
        <taxon>Gammaproteobacteria</taxon>
        <taxon>Thiotrichales</taxon>
        <taxon>Thiotrichaceae</taxon>
        <taxon>Thiomargarita</taxon>
    </lineage>
</organism>